<protein>
    <submittedName>
        <fullName evidence="1">Uncharacterized protein</fullName>
    </submittedName>
</protein>
<dbReference type="EMBL" id="CM039436">
    <property type="protein sequence ID" value="KAI4315389.1"/>
    <property type="molecule type" value="Genomic_DNA"/>
</dbReference>
<accession>A0ACB9LWQ0</accession>
<reference evidence="1 2" key="1">
    <citation type="journal article" date="2022" name="DNA Res.">
        <title>Chromosomal-level genome assembly of the orchid tree Bauhinia variegata (Leguminosae; Cercidoideae) supports the allotetraploid origin hypothesis of Bauhinia.</title>
        <authorList>
            <person name="Zhong Y."/>
            <person name="Chen Y."/>
            <person name="Zheng D."/>
            <person name="Pang J."/>
            <person name="Liu Y."/>
            <person name="Luo S."/>
            <person name="Meng S."/>
            <person name="Qian L."/>
            <person name="Wei D."/>
            <person name="Dai S."/>
            <person name="Zhou R."/>
        </authorList>
    </citation>
    <scope>NUCLEOTIDE SEQUENCE [LARGE SCALE GENOMIC DNA]</scope>
    <source>
        <strain evidence="1">BV-YZ2020</strain>
    </source>
</reference>
<keyword evidence="2" id="KW-1185">Reference proteome</keyword>
<comment type="caution">
    <text evidence="1">The sequence shown here is derived from an EMBL/GenBank/DDBJ whole genome shotgun (WGS) entry which is preliminary data.</text>
</comment>
<gene>
    <name evidence="1" type="ORF">L6164_028204</name>
</gene>
<sequence>MCTSQLNMESTCLENPQATNGPISRDTICNSEQIIVKANEHPEWLPAGWTVDVRTRKSGAHMGSEYKCYIEPSNGHRFYSKPEVLRYLETLKGNSCTSKKEKRCTNLYSPSKDVVQTTTVEDLPPGWMKEVRVRKGNGNRKDPYYIDPDSGYVFRSKKDALRYLESGDVSTCIFKPYKREMQDEDMFTASSTAKKQKLTQSATRRQLFVGKEISDKSSSELPDAVSSKSMADMKVSAEMSDEIVLNMHPQGDVASDPPEMSEKSNPAEVQEKDCIVNEEENGNIKNHSNPSISRNNKELSVHHRFSKRLAGIGPIEVAGTVGQEQPLQAPNRYLRKSRRTTNADFANKSSQQVNVVSELEHVQNASCMNMPMLGESLSKSDKPSEDQGVSREQHQLETEKIDDKKPEQLHLSLSQYSSSPGVNVAMKTIITGESPVLDNPHTGQSLASEASALKGNKLHMSKIGKTGAQKIHAHSNKSSNKKDQHIPRRASKRLAGFEPELMNNSMYSEKPPEYKSRKSKNEVNTVARQSEDGANKDLADHDPANVSPLINGESSRKSRKSPNLPDITDKQVEKAGDDEIYDEISASPLSFAFHYSWSDPCLEFAIKTLTGVLPIEDTVKNDPNLVSETGVIEETKLSDRGTESTSDRNSQVNSKKHKNKKELRLPRRLSKRLAGHEPELVPAERPLEYAGRKSYKDIPTASVRLNSGASQHLDASNEAERIIHASDSPKAIGVHGESSNNSNEVQTMPEEQLLKPEAEKIGGQSSNVNLNDEASKHLGTSKETEYSVQKPEAEKIGDQRSEPQLSLPFGDSWSDDPCLEFAFMTLTGALPVEDTADVLPVMSPSVSAPPNQDLLESVVEKSIDEVLDISNQSKNKTELSLVWEPSKRNLGQPELRTDSESCELASNLATGQSYCGEAYSITRNLDEGNSLNTECGNMTQLSHHSRNMDMFRYEEQPIKKIGQVLEGDAVPAEQSQLETLNHENPESRLCAPFMDSWSDPCLQFAFKTLTGAIPVEGNLAMQHCFQGPANYHGQGQRDGGSKLPDFVSSRFPQSDISSHHHLGEKSTPGQQPSMSSSFLPLENVSIHDCSGQKPHPNYSKF</sequence>
<dbReference type="Proteomes" id="UP000828941">
    <property type="component" value="Chromosome 11"/>
</dbReference>
<evidence type="ECO:0000313" key="1">
    <source>
        <dbReference type="EMBL" id="KAI4315389.1"/>
    </source>
</evidence>
<evidence type="ECO:0000313" key="2">
    <source>
        <dbReference type="Proteomes" id="UP000828941"/>
    </source>
</evidence>
<name>A0ACB9LWQ0_BAUVA</name>
<organism evidence="1 2">
    <name type="scientific">Bauhinia variegata</name>
    <name type="common">Purple orchid tree</name>
    <name type="synonym">Phanera variegata</name>
    <dbReference type="NCBI Taxonomy" id="167791"/>
    <lineage>
        <taxon>Eukaryota</taxon>
        <taxon>Viridiplantae</taxon>
        <taxon>Streptophyta</taxon>
        <taxon>Embryophyta</taxon>
        <taxon>Tracheophyta</taxon>
        <taxon>Spermatophyta</taxon>
        <taxon>Magnoliopsida</taxon>
        <taxon>eudicotyledons</taxon>
        <taxon>Gunneridae</taxon>
        <taxon>Pentapetalae</taxon>
        <taxon>rosids</taxon>
        <taxon>fabids</taxon>
        <taxon>Fabales</taxon>
        <taxon>Fabaceae</taxon>
        <taxon>Cercidoideae</taxon>
        <taxon>Cercideae</taxon>
        <taxon>Bauhiniinae</taxon>
        <taxon>Bauhinia</taxon>
    </lineage>
</organism>
<proteinExistence type="predicted"/>